<dbReference type="PANTHER" id="PTHR47165:SF3">
    <property type="entry name" value="RETROTRANSPOSON-LIKE PROTEIN"/>
    <property type="match status" value="1"/>
</dbReference>
<dbReference type="CDD" id="cd04481">
    <property type="entry name" value="RPA1_DBD_B_like"/>
    <property type="match status" value="1"/>
</dbReference>
<proteinExistence type="predicted"/>
<organism evidence="2">
    <name type="scientific">Zea mays</name>
    <name type="common">Maize</name>
    <dbReference type="NCBI Taxonomy" id="4577"/>
    <lineage>
        <taxon>Eukaryota</taxon>
        <taxon>Viridiplantae</taxon>
        <taxon>Streptophyta</taxon>
        <taxon>Embryophyta</taxon>
        <taxon>Tracheophyta</taxon>
        <taxon>Spermatophyta</taxon>
        <taxon>Magnoliopsida</taxon>
        <taxon>Liliopsida</taxon>
        <taxon>Poales</taxon>
        <taxon>Poaceae</taxon>
        <taxon>PACMAD clade</taxon>
        <taxon>Panicoideae</taxon>
        <taxon>Andropogonodae</taxon>
        <taxon>Andropogoneae</taxon>
        <taxon>Tripsacinae</taxon>
        <taxon>Zea</taxon>
    </lineage>
</organism>
<accession>A0A1D6Q0Y3</accession>
<dbReference type="PANTHER" id="PTHR47165">
    <property type="entry name" value="OS03G0429900 PROTEIN"/>
    <property type="match status" value="1"/>
</dbReference>
<dbReference type="AlphaFoldDB" id="A0A1D6Q0Y3"/>
<dbReference type="ExpressionAtlas" id="A0A1D6Q0Y3">
    <property type="expression patterns" value="baseline"/>
</dbReference>
<dbReference type="InterPro" id="IPR012340">
    <property type="entry name" value="NA-bd_OB-fold"/>
</dbReference>
<feature type="domain" description="Helitron helicase-like" evidence="1">
    <location>
        <begin position="162"/>
        <end position="300"/>
    </location>
</feature>
<dbReference type="SUPFAM" id="SSF50249">
    <property type="entry name" value="Nucleic acid-binding proteins"/>
    <property type="match status" value="1"/>
</dbReference>
<reference evidence="2" key="1">
    <citation type="submission" date="2015-12" db="EMBL/GenBank/DDBJ databases">
        <title>Update maize B73 reference genome by single molecule sequencing technologies.</title>
        <authorList>
            <consortium name="Maize Genome Sequencing Project"/>
            <person name="Ware D."/>
        </authorList>
    </citation>
    <scope>NUCLEOTIDE SEQUENCE</scope>
    <source>
        <tissue evidence="2">Seedling</tissue>
    </source>
</reference>
<evidence type="ECO:0000259" key="1">
    <source>
        <dbReference type="Pfam" id="PF14214"/>
    </source>
</evidence>
<evidence type="ECO:0000313" key="2">
    <source>
        <dbReference type="EMBL" id="AQK52294.1"/>
    </source>
</evidence>
<name>A0A1D6Q0Y3_MAIZE</name>
<dbReference type="InterPro" id="IPR025476">
    <property type="entry name" value="Helitron_helicase-like"/>
</dbReference>
<dbReference type="EMBL" id="CM000780">
    <property type="protein sequence ID" value="AQK52294.1"/>
    <property type="molecule type" value="Genomic_DNA"/>
</dbReference>
<gene>
    <name evidence="2" type="ORF">ZEAMMB73_Zm00001d050313</name>
</gene>
<dbReference type="Gene3D" id="2.40.50.140">
    <property type="entry name" value="Nucleic acid-binding proteins"/>
    <property type="match status" value="2"/>
</dbReference>
<protein>
    <submittedName>
        <fullName evidence="2">Putative replication protein</fullName>
    </submittedName>
</protein>
<dbReference type="Pfam" id="PF14214">
    <property type="entry name" value="Helitron_like_N"/>
    <property type="match status" value="1"/>
</dbReference>
<sequence length="650" mass="72160">MNTLDQPSASAPTHASRYAISLYSQQVRQKRPETYKDRSYYGGPSDECPHCGAVFWFQERVKSLSIVSQRRLVYNLCCRGANGELAAIIVGDCLSSQYKYDVLVHARDGGLKHVSCLHPSYMALQYPLLFPYGDRGYHLGIKYTDVGEGDVACRKYVTMLEFVRHRSHYRLNEPNPFTCYGRLSNQLAVDAYSTIEASRLQFIVDHQKELRCESVQGITDAIGKGLTSADSVGGRVIVPASFTGGRRYHVMNYQDAMAICRVYDPPDLFVTFTCNPKWKEIVDALRFEPGQQPCDRSDIVMGDILIPSLMVGDCSHSLCVRVSRLWEFLDPQDDSRLLHTDLVLLDEECPQLTRYNKQFICKLAVLHSDRDIGPTVDVVLWGERATAFLAKQIHRDSGSSPQIIIFVGTLVRSYADNVSLSGGSSCKWYINAPVPEVNALRTSAETNHHPVIWDQGKAAAEGTVIAVPEHKKLKDIKYLHPFENKKKEWLVIVKILKIDRSWWYNACKKCLRTTKPHGDTYKCTNSSCDSIGSPTPSSCGSNLFFCLAANSAVGQGSGVTQNRGAAFIRELSMTPESHKVSSIAKGNIQTTPHQGDNLLQGTEIVTSSPNVQTPSGAAYSVLDGSTNKAHKSVTGKRGVTTFQEGCQETF</sequence>